<dbReference type="GO" id="GO:0034605">
    <property type="term" value="P:cellular response to heat"/>
    <property type="evidence" value="ECO:0007669"/>
    <property type="project" value="TreeGrafter"/>
</dbReference>
<name>A0AAD1ZWD5_9LAMI</name>
<keyword evidence="5" id="KW-0346">Stress response</keyword>
<comment type="function">
    <text evidence="10">DNA-binding protein that specifically binds heat shock promoter elements (HSE) and activates transcription.</text>
</comment>
<keyword evidence="4" id="KW-0805">Transcription regulation</keyword>
<evidence type="ECO:0000256" key="8">
    <source>
        <dbReference type="ARBA" id="ARBA00023163"/>
    </source>
</evidence>
<dbReference type="GO" id="GO:0003700">
    <property type="term" value="F:DNA-binding transcription factor activity"/>
    <property type="evidence" value="ECO:0007669"/>
    <property type="project" value="InterPro"/>
</dbReference>
<dbReference type="Gene3D" id="1.10.10.10">
    <property type="entry name" value="Winged helix-like DNA-binding domain superfamily/Winged helix DNA-binding domain"/>
    <property type="match status" value="1"/>
</dbReference>
<dbReference type="PRINTS" id="PR00056">
    <property type="entry name" value="HSFDOMAIN"/>
</dbReference>
<dbReference type="FunFam" id="1.10.10.10:FF:000057">
    <property type="entry name" value="Heat shock transcription factor 1"/>
    <property type="match status" value="1"/>
</dbReference>
<dbReference type="SMART" id="SM00415">
    <property type="entry name" value="HSF"/>
    <property type="match status" value="1"/>
</dbReference>
<keyword evidence="6" id="KW-0238">DNA-binding</keyword>
<reference evidence="16" key="1">
    <citation type="submission" date="2023-05" db="EMBL/GenBank/DDBJ databases">
        <authorList>
            <person name="Huff M."/>
        </authorList>
    </citation>
    <scope>NUCLEOTIDE SEQUENCE</scope>
</reference>
<feature type="coiled-coil region" evidence="13">
    <location>
        <begin position="151"/>
        <end position="178"/>
    </location>
</feature>
<dbReference type="AlphaFoldDB" id="A0AAD1ZWD5"/>
<evidence type="ECO:0000256" key="7">
    <source>
        <dbReference type="ARBA" id="ARBA00023159"/>
    </source>
</evidence>
<keyword evidence="9" id="KW-0539">Nucleus</keyword>
<keyword evidence="7" id="KW-0010">Activator</keyword>
<feature type="domain" description="HSF-type DNA-binding" evidence="15">
    <location>
        <begin position="80"/>
        <end position="104"/>
    </location>
</feature>
<dbReference type="PANTHER" id="PTHR10015">
    <property type="entry name" value="HEAT SHOCK TRANSCRIPTION FACTOR"/>
    <property type="match status" value="1"/>
</dbReference>
<dbReference type="PROSITE" id="PS00434">
    <property type="entry name" value="HSF_DOMAIN"/>
    <property type="match status" value="1"/>
</dbReference>
<dbReference type="InterPro" id="IPR036388">
    <property type="entry name" value="WH-like_DNA-bd_sf"/>
</dbReference>
<evidence type="ECO:0000256" key="6">
    <source>
        <dbReference type="ARBA" id="ARBA00023125"/>
    </source>
</evidence>
<evidence type="ECO:0000256" key="10">
    <source>
        <dbReference type="ARBA" id="ARBA00055747"/>
    </source>
</evidence>
<evidence type="ECO:0000313" key="17">
    <source>
        <dbReference type="Proteomes" id="UP000834106"/>
    </source>
</evidence>
<dbReference type="Pfam" id="PF00447">
    <property type="entry name" value="HSF_DNA-bind"/>
    <property type="match status" value="1"/>
</dbReference>
<keyword evidence="17" id="KW-1185">Reference proteome</keyword>
<keyword evidence="3" id="KW-0597">Phosphoprotein</keyword>
<evidence type="ECO:0000313" key="16">
    <source>
        <dbReference type="EMBL" id="CAI9776808.1"/>
    </source>
</evidence>
<evidence type="ECO:0000256" key="2">
    <source>
        <dbReference type="ARBA" id="ARBA00006403"/>
    </source>
</evidence>
<comment type="subcellular location">
    <subcellularLocation>
        <location evidence="1">Nucleus</location>
    </subcellularLocation>
</comment>
<accession>A0AAD1ZWD5</accession>
<keyword evidence="13" id="KW-0175">Coiled coil</keyword>
<evidence type="ECO:0000256" key="12">
    <source>
        <dbReference type="RuleBase" id="RU004020"/>
    </source>
</evidence>
<dbReference type="GO" id="GO:0005634">
    <property type="term" value="C:nucleus"/>
    <property type="evidence" value="ECO:0007669"/>
    <property type="project" value="UniProtKB-SubCell"/>
</dbReference>
<dbReference type="EMBL" id="OU503050">
    <property type="protein sequence ID" value="CAI9776808.1"/>
    <property type="molecule type" value="Genomic_DNA"/>
</dbReference>
<evidence type="ECO:0000256" key="11">
    <source>
        <dbReference type="ARBA" id="ARBA00081483"/>
    </source>
</evidence>
<proteinExistence type="inferred from homology"/>
<evidence type="ECO:0000259" key="15">
    <source>
        <dbReference type="PROSITE" id="PS00434"/>
    </source>
</evidence>
<dbReference type="PANTHER" id="PTHR10015:SF334">
    <property type="entry name" value="HEAT STRESS TRANSCRIPTION FACTOR A-6B"/>
    <property type="match status" value="1"/>
</dbReference>
<organism evidence="16 17">
    <name type="scientific">Fraxinus pennsylvanica</name>
    <dbReference type="NCBI Taxonomy" id="56036"/>
    <lineage>
        <taxon>Eukaryota</taxon>
        <taxon>Viridiplantae</taxon>
        <taxon>Streptophyta</taxon>
        <taxon>Embryophyta</taxon>
        <taxon>Tracheophyta</taxon>
        <taxon>Spermatophyta</taxon>
        <taxon>Magnoliopsida</taxon>
        <taxon>eudicotyledons</taxon>
        <taxon>Gunneridae</taxon>
        <taxon>Pentapetalae</taxon>
        <taxon>asterids</taxon>
        <taxon>lamiids</taxon>
        <taxon>Lamiales</taxon>
        <taxon>Oleaceae</taxon>
        <taxon>Oleeae</taxon>
        <taxon>Fraxinus</taxon>
    </lineage>
</organism>
<dbReference type="SUPFAM" id="SSF46785">
    <property type="entry name" value="Winged helix' DNA-binding domain"/>
    <property type="match status" value="1"/>
</dbReference>
<dbReference type="Proteomes" id="UP000834106">
    <property type="component" value="Chromosome 15"/>
</dbReference>
<evidence type="ECO:0000256" key="3">
    <source>
        <dbReference type="ARBA" id="ARBA00022553"/>
    </source>
</evidence>
<evidence type="ECO:0000256" key="13">
    <source>
        <dbReference type="SAM" id="Coils"/>
    </source>
</evidence>
<comment type="similarity">
    <text evidence="2 12">Belongs to the HSF family.</text>
</comment>
<evidence type="ECO:0000256" key="4">
    <source>
        <dbReference type="ARBA" id="ARBA00023015"/>
    </source>
</evidence>
<evidence type="ECO:0000256" key="14">
    <source>
        <dbReference type="SAM" id="MobiDB-lite"/>
    </source>
</evidence>
<protein>
    <recommendedName>
        <fullName evidence="11">Heat stress transcription factor</fullName>
    </recommendedName>
</protein>
<dbReference type="GO" id="GO:0000978">
    <property type="term" value="F:RNA polymerase II cis-regulatory region sequence-specific DNA binding"/>
    <property type="evidence" value="ECO:0007669"/>
    <property type="project" value="TreeGrafter"/>
</dbReference>
<sequence>MNPLQSIKEEFHGSSSLHSGEPLMGIPQPLEGLHETGPPPFLKKTYELVDDPNTDDVVSWSRGNNSFIVLDPQAFSTKLLPRCFKHNNFSSFVRQLNTYGFRKVDPDKWEFANEGFLRGQRHLLKNVKRRKTSLNPQASHQGFDSYVEVGKFDLDAEIDQLRRDKQILTAELVKLRQQQQNTNAYLKTMEQKLKWTEMKQQQTMSFLAKAIQNPNFLQQIVQQRDRRKELEEAISKKRRKRIDHGRAHVGEDSNTYIDNDEVEELVEIGEGNIFVEPQEYGDIIGEPSGISMHKEEEHLQKNDDIENQENADKSFHVGFWEDLINEGIDDEIGTFVDEGEVEEDVDVLAEQLGFLVSSPR</sequence>
<keyword evidence="8" id="KW-0804">Transcription</keyword>
<feature type="region of interest" description="Disordered" evidence="14">
    <location>
        <begin position="1"/>
        <end position="37"/>
    </location>
</feature>
<dbReference type="InterPro" id="IPR036390">
    <property type="entry name" value="WH_DNA-bd_sf"/>
</dbReference>
<dbReference type="GO" id="GO:0006357">
    <property type="term" value="P:regulation of transcription by RNA polymerase II"/>
    <property type="evidence" value="ECO:0007669"/>
    <property type="project" value="TreeGrafter"/>
</dbReference>
<evidence type="ECO:0000256" key="1">
    <source>
        <dbReference type="ARBA" id="ARBA00004123"/>
    </source>
</evidence>
<evidence type="ECO:0000256" key="5">
    <source>
        <dbReference type="ARBA" id="ARBA00023016"/>
    </source>
</evidence>
<dbReference type="InterPro" id="IPR000232">
    <property type="entry name" value="HSF_DNA-bd"/>
</dbReference>
<gene>
    <name evidence="16" type="ORF">FPE_LOCUS24238</name>
</gene>
<evidence type="ECO:0000256" key="9">
    <source>
        <dbReference type="ARBA" id="ARBA00023242"/>
    </source>
</evidence>